<dbReference type="Pfam" id="PF00781">
    <property type="entry name" value="DAGK_cat"/>
    <property type="match status" value="1"/>
</dbReference>
<comment type="caution">
    <text evidence="2">The sequence shown here is derived from an EMBL/GenBank/DDBJ whole genome shotgun (WGS) entry which is preliminary data.</text>
</comment>
<reference evidence="2 3" key="1">
    <citation type="submission" date="2023-07" db="EMBL/GenBank/DDBJ databases">
        <title>Sequencing the genomes of 1000 actinobacteria strains.</title>
        <authorList>
            <person name="Klenk H.-P."/>
        </authorList>
    </citation>
    <scope>NUCLEOTIDE SEQUENCE [LARGE SCALE GENOMIC DNA]</scope>
    <source>
        <strain evidence="2 3">DSM 44711</strain>
    </source>
</reference>
<dbReference type="PROSITE" id="PS50146">
    <property type="entry name" value="DAGK"/>
    <property type="match status" value="1"/>
</dbReference>
<keyword evidence="3" id="KW-1185">Reference proteome</keyword>
<proteinExistence type="predicted"/>
<accession>A0AAE3ZY63</accession>
<evidence type="ECO:0000259" key="1">
    <source>
        <dbReference type="PROSITE" id="PS50146"/>
    </source>
</evidence>
<dbReference type="SMART" id="SM00046">
    <property type="entry name" value="DAGKc"/>
    <property type="match status" value="1"/>
</dbReference>
<dbReference type="Proteomes" id="UP001183629">
    <property type="component" value="Unassembled WGS sequence"/>
</dbReference>
<protein>
    <submittedName>
        <fullName evidence="2">Diacylglycerol kinase family enzyme</fullName>
    </submittedName>
</protein>
<dbReference type="PANTHER" id="PTHR30492">
    <property type="entry name" value="METHYLGLYOXAL SYNTHASE"/>
    <property type="match status" value="1"/>
</dbReference>
<evidence type="ECO:0000313" key="3">
    <source>
        <dbReference type="Proteomes" id="UP001183629"/>
    </source>
</evidence>
<dbReference type="GO" id="GO:0005829">
    <property type="term" value="C:cytosol"/>
    <property type="evidence" value="ECO:0007669"/>
    <property type="project" value="TreeGrafter"/>
</dbReference>
<dbReference type="InterPro" id="IPR016064">
    <property type="entry name" value="NAD/diacylglycerol_kinase_sf"/>
</dbReference>
<feature type="domain" description="DAGKc" evidence="1">
    <location>
        <begin position="1"/>
        <end position="131"/>
    </location>
</feature>
<dbReference type="SUPFAM" id="SSF111331">
    <property type="entry name" value="NAD kinase/diacylglycerol kinase-like"/>
    <property type="match status" value="1"/>
</dbReference>
<dbReference type="RefSeq" id="WP_310423901.1">
    <property type="nucleotide sequence ID" value="NZ_JAVDYC010000001.1"/>
</dbReference>
<keyword evidence="2" id="KW-0418">Kinase</keyword>
<dbReference type="PANTHER" id="PTHR30492:SF0">
    <property type="entry name" value="METHYLGLYOXAL SYNTHASE"/>
    <property type="match status" value="1"/>
</dbReference>
<dbReference type="Pfam" id="PF19279">
    <property type="entry name" value="YegS_C"/>
    <property type="match status" value="1"/>
</dbReference>
<gene>
    <name evidence="2" type="ORF">J2S44_007327</name>
</gene>
<dbReference type="AlphaFoldDB" id="A0AAE3ZY63"/>
<dbReference type="GO" id="GO:0016301">
    <property type="term" value="F:kinase activity"/>
    <property type="evidence" value="ECO:0007669"/>
    <property type="project" value="UniProtKB-KW"/>
</dbReference>
<evidence type="ECO:0000313" key="2">
    <source>
        <dbReference type="EMBL" id="MDR7327077.1"/>
    </source>
</evidence>
<organism evidence="2 3">
    <name type="scientific">Catenuloplanes niger</name>
    <dbReference type="NCBI Taxonomy" id="587534"/>
    <lineage>
        <taxon>Bacteria</taxon>
        <taxon>Bacillati</taxon>
        <taxon>Actinomycetota</taxon>
        <taxon>Actinomycetes</taxon>
        <taxon>Micromonosporales</taxon>
        <taxon>Micromonosporaceae</taxon>
        <taxon>Catenuloplanes</taxon>
    </lineage>
</organism>
<keyword evidence="2" id="KW-0808">Transferase</keyword>
<dbReference type="Gene3D" id="2.60.200.40">
    <property type="match status" value="1"/>
</dbReference>
<dbReference type="InterPro" id="IPR045540">
    <property type="entry name" value="YegS/DAGK_C"/>
</dbReference>
<dbReference type="InterPro" id="IPR004363">
    <property type="entry name" value="Methylgl_synth"/>
</dbReference>
<sequence>MKRVAVVYNARSGALLARAEASPEDQLAELFAKRGVDVRLRPFEPGTLRIDVEGLLEAEPDALFVAGGDGTVRALAEQLAGGDVPLGILPLGTMNLLARDLGVPDDLEEAVDALLTAPVDRIDVATVNDSPFLHSSMLAMLPHLGRIRERVRGQRLGVFRLVDRAFRLIRRYPRMELSITVDGAEHLTRTRAVVISCNLLAAGPAPIPGRKRLDAGRLAVYVTRERNSWDLVEVVTKLFNGGWQQDERIRVYEGKTVEVRSTRLALMSVMSDGENAQLATPLRYEIRPRALAVLAPGAAA</sequence>
<dbReference type="GO" id="GO:0008929">
    <property type="term" value="F:methylglyoxal synthase activity"/>
    <property type="evidence" value="ECO:0007669"/>
    <property type="project" value="InterPro"/>
</dbReference>
<dbReference type="InterPro" id="IPR017438">
    <property type="entry name" value="ATP-NAD_kinase_N"/>
</dbReference>
<dbReference type="EMBL" id="JAVDYC010000001">
    <property type="protein sequence ID" value="MDR7327077.1"/>
    <property type="molecule type" value="Genomic_DNA"/>
</dbReference>
<name>A0AAE3ZY63_9ACTN</name>
<dbReference type="Gene3D" id="3.40.50.10330">
    <property type="entry name" value="Probable inorganic polyphosphate/atp-NAD kinase, domain 1"/>
    <property type="match status" value="1"/>
</dbReference>
<dbReference type="InterPro" id="IPR001206">
    <property type="entry name" value="Diacylglycerol_kinase_cat_dom"/>
</dbReference>
<dbReference type="GO" id="GO:0019242">
    <property type="term" value="P:methylglyoxal biosynthetic process"/>
    <property type="evidence" value="ECO:0007669"/>
    <property type="project" value="InterPro"/>
</dbReference>